<dbReference type="GeneID" id="94583921"/>
<feature type="transmembrane region" description="Helical" evidence="2">
    <location>
        <begin position="9"/>
        <end position="27"/>
    </location>
</feature>
<reference evidence="3 4" key="1">
    <citation type="journal article" date="2016" name="PLoS ONE">
        <title>Sequence Assembly of Yarrowia lipolytica Strain W29/CLIB89 Shows Transposable Element Diversity.</title>
        <authorList>
            <person name="Magnan C."/>
            <person name="Yu J."/>
            <person name="Chang I."/>
            <person name="Jahn E."/>
            <person name="Kanomata Y."/>
            <person name="Wu J."/>
            <person name="Zeller M."/>
            <person name="Oakes M."/>
            <person name="Baldi P."/>
            <person name="Sandmeyer S."/>
        </authorList>
    </citation>
    <scope>NUCLEOTIDE SEQUENCE [LARGE SCALE GENOMIC DNA]</scope>
    <source>
        <strain evidence="4">CLIB89(W29)</strain>
    </source>
</reference>
<dbReference type="VEuPathDB" id="FungiDB:YALI1_F15387g"/>
<dbReference type="Proteomes" id="UP000182444">
    <property type="component" value="Chromosome 1F"/>
</dbReference>
<proteinExistence type="predicted"/>
<protein>
    <submittedName>
        <fullName evidence="3">Uncharacterized protein</fullName>
    </submittedName>
</protein>
<dbReference type="RefSeq" id="XP_068139436.1">
    <property type="nucleotide sequence ID" value="XM_068283335.1"/>
</dbReference>
<evidence type="ECO:0000256" key="2">
    <source>
        <dbReference type="SAM" id="Phobius"/>
    </source>
</evidence>
<keyword evidence="2" id="KW-1133">Transmembrane helix</keyword>
<accession>A0A1D8NMY2</accession>
<feature type="region of interest" description="Disordered" evidence="1">
    <location>
        <begin position="73"/>
        <end position="95"/>
    </location>
</feature>
<dbReference type="AlphaFoldDB" id="A0A1D8NMY2"/>
<name>A0A1D8NMY2_YARLL</name>
<keyword evidence="2" id="KW-0812">Transmembrane</keyword>
<evidence type="ECO:0000313" key="4">
    <source>
        <dbReference type="Proteomes" id="UP000182444"/>
    </source>
</evidence>
<sequence>MHDRRSSRRWLVVIGGWWMVVIGYWWLLIDSGFRCATEASAETTGTSAGTGNCTIRHALVSIAYFILVHPSNLKDKAPPSQTRTSPPPSVADSDSVTSICHCFCPKPTLDIEPYLPCLSRSIHA</sequence>
<dbReference type="EMBL" id="CP017558">
    <property type="protein sequence ID" value="AOW07007.1"/>
    <property type="molecule type" value="Genomic_DNA"/>
</dbReference>
<gene>
    <name evidence="3" type="ORF">YALI1_F15387g</name>
</gene>
<evidence type="ECO:0000256" key="1">
    <source>
        <dbReference type="SAM" id="MobiDB-lite"/>
    </source>
</evidence>
<evidence type="ECO:0000313" key="3">
    <source>
        <dbReference type="EMBL" id="AOW07007.1"/>
    </source>
</evidence>
<feature type="compositionally biased region" description="Low complexity" evidence="1">
    <location>
        <begin position="78"/>
        <end position="95"/>
    </location>
</feature>
<keyword evidence="2" id="KW-0472">Membrane</keyword>
<organism evidence="3 4">
    <name type="scientific">Yarrowia lipolytica</name>
    <name type="common">Candida lipolytica</name>
    <dbReference type="NCBI Taxonomy" id="4952"/>
    <lineage>
        <taxon>Eukaryota</taxon>
        <taxon>Fungi</taxon>
        <taxon>Dikarya</taxon>
        <taxon>Ascomycota</taxon>
        <taxon>Saccharomycotina</taxon>
        <taxon>Dipodascomycetes</taxon>
        <taxon>Dipodascales</taxon>
        <taxon>Dipodascales incertae sedis</taxon>
        <taxon>Yarrowia</taxon>
    </lineage>
</organism>